<feature type="transmembrane region" description="Helical" evidence="1">
    <location>
        <begin position="29"/>
        <end position="50"/>
    </location>
</feature>
<keyword evidence="1" id="KW-0812">Transmembrane</keyword>
<name>A0A2H0TG74_9BACT</name>
<gene>
    <name evidence="2" type="ORF">COU46_00870</name>
</gene>
<proteinExistence type="predicted"/>
<dbReference type="EMBL" id="PFCN01000012">
    <property type="protein sequence ID" value="PIR70556.1"/>
    <property type="molecule type" value="Genomic_DNA"/>
</dbReference>
<protein>
    <submittedName>
        <fullName evidence="2">Uncharacterized protein</fullName>
    </submittedName>
</protein>
<feature type="transmembrane region" description="Helical" evidence="1">
    <location>
        <begin position="99"/>
        <end position="128"/>
    </location>
</feature>
<sequence>MASLYVLVEYVFWVYSYGIREYFRAWMNYHWFLFHFFSVGVLLKSLFAPFHRLQEKAGRGLDIERFFERLVVNIMMRVVGFVVRVAVLTVALISEVFLFVAGGALFVLFLSSPVVLPVAFIAGFDLLFISIL</sequence>
<dbReference type="AlphaFoldDB" id="A0A2H0TG74"/>
<comment type="caution">
    <text evidence="2">The sequence shown here is derived from an EMBL/GenBank/DDBJ whole genome shotgun (WGS) entry which is preliminary data.</text>
</comment>
<reference evidence="3" key="1">
    <citation type="submission" date="2017-09" db="EMBL/GenBank/DDBJ databases">
        <title>Depth-based differentiation of microbial function through sediment-hosted aquifers and enrichment of novel symbionts in the deep terrestrial subsurface.</title>
        <authorList>
            <person name="Probst A.J."/>
            <person name="Ladd B."/>
            <person name="Jarett J.K."/>
            <person name="Geller-Mcgrath D.E."/>
            <person name="Sieber C.M.K."/>
            <person name="Emerson J.B."/>
            <person name="Anantharaman K."/>
            <person name="Thomas B.C."/>
            <person name="Malmstrom R."/>
            <person name="Stieglmeier M."/>
            <person name="Klingl A."/>
            <person name="Woyke T."/>
            <person name="Ryan C.M."/>
            <person name="Banfield J.F."/>
        </authorList>
    </citation>
    <scope>NUCLEOTIDE SEQUENCE [LARGE SCALE GENOMIC DNA]</scope>
</reference>
<feature type="transmembrane region" description="Helical" evidence="1">
    <location>
        <begin position="70"/>
        <end position="93"/>
    </location>
</feature>
<evidence type="ECO:0000313" key="3">
    <source>
        <dbReference type="Proteomes" id="UP000229383"/>
    </source>
</evidence>
<evidence type="ECO:0000313" key="2">
    <source>
        <dbReference type="EMBL" id="PIR70556.1"/>
    </source>
</evidence>
<evidence type="ECO:0000256" key="1">
    <source>
        <dbReference type="SAM" id="Phobius"/>
    </source>
</evidence>
<keyword evidence="1" id="KW-0472">Membrane</keyword>
<organism evidence="2 3">
    <name type="scientific">Candidatus Niyogibacteria bacterium CG10_big_fil_rev_8_21_14_0_10_42_19</name>
    <dbReference type="NCBI Taxonomy" id="1974725"/>
    <lineage>
        <taxon>Bacteria</taxon>
        <taxon>Candidatus Niyogiibacteriota</taxon>
    </lineage>
</organism>
<dbReference type="Proteomes" id="UP000229383">
    <property type="component" value="Unassembled WGS sequence"/>
</dbReference>
<keyword evidence="1" id="KW-1133">Transmembrane helix</keyword>
<accession>A0A2H0TG74</accession>